<dbReference type="PANTHER" id="PTHR11559">
    <property type="entry name" value="CARBOXYLESTERASE"/>
    <property type="match status" value="1"/>
</dbReference>
<gene>
    <name evidence="2" type="ORF">K504DRAFT_334703</name>
</gene>
<feature type="domain" description="Carboxylesterase type B" evidence="1">
    <location>
        <begin position="3"/>
        <end position="467"/>
    </location>
</feature>
<dbReference type="EMBL" id="MU005775">
    <property type="protein sequence ID" value="KAF2706619.1"/>
    <property type="molecule type" value="Genomic_DNA"/>
</dbReference>
<dbReference type="GO" id="GO:0016787">
    <property type="term" value="F:hydrolase activity"/>
    <property type="evidence" value="ECO:0007669"/>
    <property type="project" value="UniProtKB-KW"/>
</dbReference>
<dbReference type="SUPFAM" id="SSF53474">
    <property type="entry name" value="alpha/beta-Hydrolases"/>
    <property type="match status" value="1"/>
</dbReference>
<dbReference type="InterPro" id="IPR050309">
    <property type="entry name" value="Type-B_Carboxylest/Lipase"/>
</dbReference>
<dbReference type="Pfam" id="PF00135">
    <property type="entry name" value="COesterase"/>
    <property type="match status" value="1"/>
</dbReference>
<keyword evidence="3" id="KW-1185">Reference proteome</keyword>
<keyword evidence="2" id="KW-0378">Hydrolase</keyword>
<evidence type="ECO:0000259" key="1">
    <source>
        <dbReference type="Pfam" id="PF00135"/>
    </source>
</evidence>
<dbReference type="Gene3D" id="3.40.50.1820">
    <property type="entry name" value="alpha/beta hydrolase"/>
    <property type="match status" value="1"/>
</dbReference>
<name>A0A6G1K178_9PLEO</name>
<dbReference type="PROSITE" id="PS00941">
    <property type="entry name" value="CARBOXYLESTERASE_B_2"/>
    <property type="match status" value="1"/>
</dbReference>
<dbReference type="AlphaFoldDB" id="A0A6G1K178"/>
<dbReference type="OrthoDB" id="408631at2759"/>
<proteinExistence type="predicted"/>
<dbReference type="Proteomes" id="UP000799428">
    <property type="component" value="Unassembled WGS sequence"/>
</dbReference>
<accession>A0A6G1K178</accession>
<reference evidence="2" key="1">
    <citation type="journal article" date="2020" name="Stud. Mycol.">
        <title>101 Dothideomycetes genomes: a test case for predicting lifestyles and emergence of pathogens.</title>
        <authorList>
            <person name="Haridas S."/>
            <person name="Albert R."/>
            <person name="Binder M."/>
            <person name="Bloem J."/>
            <person name="Labutti K."/>
            <person name="Salamov A."/>
            <person name="Andreopoulos B."/>
            <person name="Baker S."/>
            <person name="Barry K."/>
            <person name="Bills G."/>
            <person name="Bluhm B."/>
            <person name="Cannon C."/>
            <person name="Castanera R."/>
            <person name="Culley D."/>
            <person name="Daum C."/>
            <person name="Ezra D."/>
            <person name="Gonzalez J."/>
            <person name="Henrissat B."/>
            <person name="Kuo A."/>
            <person name="Liang C."/>
            <person name="Lipzen A."/>
            <person name="Lutzoni F."/>
            <person name="Magnuson J."/>
            <person name="Mondo S."/>
            <person name="Nolan M."/>
            <person name="Ohm R."/>
            <person name="Pangilinan J."/>
            <person name="Park H.-J."/>
            <person name="Ramirez L."/>
            <person name="Alfaro M."/>
            <person name="Sun H."/>
            <person name="Tritt A."/>
            <person name="Yoshinaga Y."/>
            <person name="Zwiers L.-H."/>
            <person name="Turgeon B."/>
            <person name="Goodwin S."/>
            <person name="Spatafora J."/>
            <person name="Crous P."/>
            <person name="Grigoriev I."/>
        </authorList>
    </citation>
    <scope>NUCLEOTIDE SEQUENCE</scope>
    <source>
        <strain evidence="2">CBS 279.74</strain>
    </source>
</reference>
<evidence type="ECO:0000313" key="3">
    <source>
        <dbReference type="Proteomes" id="UP000799428"/>
    </source>
</evidence>
<protein>
    <submittedName>
        <fullName evidence="2">Alpha/beta-hydrolase</fullName>
    </submittedName>
</protein>
<feature type="non-terminal residue" evidence="2">
    <location>
        <position position="479"/>
    </location>
</feature>
<sequence length="479" mass="52095">ATIDAGLIVGTTTTIAAATVAVNQFLGIPYASVPTESARFSPPSLPATWNGTLNTTSSRSSCIQVFHTTLQGEYLEDIFGGPKESESEDCLYLNVFAPRKSVNILKPAFPVLYWLHPGGSTFGNIAQPLYDGSHFAAFEDVIVVTVQYRLDVFGFPQTSEISNLTERNLGLLDQRAGLDWIHRNIKSFGGDTSKITIFGASFGSMATDALITSYSPDVKPPFQAAIMMSGTYAWASHQQCNNSDFTSWDTFTNSLNCDSLECVKSKSADEIRAIRSKQSFFFGQACDNVTFVSDPRLRKSAGNFAQVPIMLGSSTGDANYQLAAIGITDVDAYFATFFPGQSELKTKVLAAYPVGSGDGADNITQLAGIHTEWNFRCPTLFNSMDSAKSVPTFRYIYNATFPNTRQTSPNITAIWPLKDQGAWHTSELADVFSTYDDAYPSVRAPPEEEALSAVVRGAWAAFARNPANAPVNGWKRVES</sequence>
<dbReference type="InterPro" id="IPR019819">
    <property type="entry name" value="Carboxylesterase_B_CS"/>
</dbReference>
<feature type="non-terminal residue" evidence="2">
    <location>
        <position position="1"/>
    </location>
</feature>
<dbReference type="InterPro" id="IPR002018">
    <property type="entry name" value="CarbesteraseB"/>
</dbReference>
<organism evidence="2 3">
    <name type="scientific">Pleomassaria siparia CBS 279.74</name>
    <dbReference type="NCBI Taxonomy" id="1314801"/>
    <lineage>
        <taxon>Eukaryota</taxon>
        <taxon>Fungi</taxon>
        <taxon>Dikarya</taxon>
        <taxon>Ascomycota</taxon>
        <taxon>Pezizomycotina</taxon>
        <taxon>Dothideomycetes</taxon>
        <taxon>Pleosporomycetidae</taxon>
        <taxon>Pleosporales</taxon>
        <taxon>Pleomassariaceae</taxon>
        <taxon>Pleomassaria</taxon>
    </lineage>
</organism>
<evidence type="ECO:0000313" key="2">
    <source>
        <dbReference type="EMBL" id="KAF2706619.1"/>
    </source>
</evidence>
<dbReference type="InterPro" id="IPR029058">
    <property type="entry name" value="AB_hydrolase_fold"/>
</dbReference>